<organism evidence="1 3">
    <name type="scientific">Caulobacter phage CcrPW</name>
    <dbReference type="NCBI Taxonomy" id="2283271"/>
    <lineage>
        <taxon>Viruses</taxon>
        <taxon>Duplodnaviria</taxon>
        <taxon>Heunggongvirae</taxon>
        <taxon>Uroviricota</taxon>
        <taxon>Caudoviricetes</taxon>
        <taxon>Jeanschmidtviridae</taxon>
        <taxon>Colossusvirus</taxon>
        <taxon>Colossusvirus PW</taxon>
    </lineage>
</organism>
<evidence type="ECO:0000313" key="1">
    <source>
        <dbReference type="EMBL" id="AXQ68569.1"/>
    </source>
</evidence>
<reference evidence="3" key="1">
    <citation type="submission" date="2018-07" db="EMBL/GenBank/DDBJ databases">
        <title>Giant CbK-like Caulobacter bacteriophages have genetically divergent genomes.</title>
        <authorList>
            <person name="Wilson K.M."/>
            <person name="Ely B."/>
        </authorList>
    </citation>
    <scope>NUCLEOTIDE SEQUENCE [LARGE SCALE GENOMIC DNA]</scope>
</reference>
<name>A0A385ECY9_9CAUD</name>
<sequence>MTKTKRPAGYYSKAAREARALARQRRAAARLNWSDEKRHKMATKSAKFFAKHAARAALAGNEKETRRLSVHMTRFDNVRRMVGAVLAVRAARFRIEAAA</sequence>
<accession>A0A385ECY9</accession>
<reference evidence="1" key="2">
    <citation type="submission" date="2018-07" db="EMBL/GenBank/DDBJ databases">
        <authorList>
            <person name="Quirk P.G."/>
            <person name="Krulwich T.A."/>
        </authorList>
    </citation>
    <scope>NUCLEOTIDE SEQUENCE</scope>
</reference>
<gene>
    <name evidence="1" type="ORF">CcrPW_gp030</name>
    <name evidence="2" type="ORF">CcrPW_gp479</name>
</gene>
<reference evidence="1 3" key="3">
    <citation type="submission" date="2018-09" db="EMBL/GenBank/DDBJ databases">
        <title>Giant CbK-like Caulobacter bacteriophages have genetically divergent genomes.</title>
        <authorList>
            <person name="Wilson K."/>
            <person name="Ely B."/>
        </authorList>
    </citation>
    <scope>NUCLEOTIDE SEQUENCE [LARGE SCALE GENOMIC DNA]</scope>
</reference>
<proteinExistence type="predicted"/>
<keyword evidence="3" id="KW-1185">Reference proteome</keyword>
<dbReference type="EMBL" id="MH588545">
    <property type="protein sequence ID" value="AXQ68569.1"/>
    <property type="molecule type" value="Genomic_DNA"/>
</dbReference>
<dbReference type="EMBL" id="MH588545">
    <property type="protein sequence ID" value="AXQ69018.1"/>
    <property type="molecule type" value="Genomic_DNA"/>
</dbReference>
<evidence type="ECO:0000313" key="3">
    <source>
        <dbReference type="Proteomes" id="UP000259026"/>
    </source>
</evidence>
<protein>
    <recommendedName>
        <fullName evidence="4">30S ribosomal protein S20</fullName>
    </recommendedName>
</protein>
<dbReference type="Proteomes" id="UP000259026">
    <property type="component" value="Segment"/>
</dbReference>
<evidence type="ECO:0000313" key="2">
    <source>
        <dbReference type="EMBL" id="AXQ69018.1"/>
    </source>
</evidence>
<evidence type="ECO:0008006" key="4">
    <source>
        <dbReference type="Google" id="ProtNLM"/>
    </source>
</evidence>